<organism evidence="6 7">
    <name type="scientific">Dorea hominis</name>
    <dbReference type="NCBI Taxonomy" id="2763040"/>
    <lineage>
        <taxon>Bacteria</taxon>
        <taxon>Bacillati</taxon>
        <taxon>Bacillota</taxon>
        <taxon>Clostridia</taxon>
        <taxon>Lachnospirales</taxon>
        <taxon>Lachnospiraceae</taxon>
        <taxon>Dorea</taxon>
    </lineage>
</organism>
<evidence type="ECO:0000256" key="3">
    <source>
        <dbReference type="ARBA" id="ARBA00022989"/>
    </source>
</evidence>
<dbReference type="Proteomes" id="UP000647235">
    <property type="component" value="Unassembled WGS sequence"/>
</dbReference>
<evidence type="ECO:0000256" key="2">
    <source>
        <dbReference type="ARBA" id="ARBA00022692"/>
    </source>
</evidence>
<comment type="subcellular location">
    <subcellularLocation>
        <location evidence="1">Membrane</location>
        <topology evidence="1">Multi-pass membrane protein</topology>
    </subcellularLocation>
</comment>
<evidence type="ECO:0000256" key="4">
    <source>
        <dbReference type="ARBA" id="ARBA00023136"/>
    </source>
</evidence>
<keyword evidence="2 5" id="KW-0812">Transmembrane</keyword>
<feature type="transmembrane region" description="Helical" evidence="5">
    <location>
        <begin position="253"/>
        <end position="274"/>
    </location>
</feature>
<evidence type="ECO:0000313" key="6">
    <source>
        <dbReference type="EMBL" id="MBC5664964.1"/>
    </source>
</evidence>
<comment type="caution">
    <text evidence="6">The sequence shown here is derived from an EMBL/GenBank/DDBJ whole genome shotgun (WGS) entry which is preliminary data.</text>
</comment>
<keyword evidence="3 5" id="KW-1133">Transmembrane helix</keyword>
<dbReference type="RefSeq" id="WP_117537880.1">
    <property type="nucleotide sequence ID" value="NZ_JACOOY010000006.1"/>
</dbReference>
<sequence length="308" mass="33382">MDWMVMAIGAIFLIGFAVGIYKGAVKIAVSLAATVFTLIVVVIATPFVADKIAELTPADEMIKSQVVKAMAGAATSAVTGDSEGDNSGMTAENVRKVLKAAGITEEMLKQHGVTIDDIVNGKITSEDLKKYGISSSVLDGLNQKDSSSVEEAIKNADIPKDLQNKAIEMAKLPQVFKTMLNDNNNDSVYKDLGVKTFAEYVGEFLAQLIIHMVAFLCTFLLVTILVRAVVFALDIVANLPVLGFFNRLGGGAVGLLIALIIIWFLFIIVTLMYVTSVGREMYQTIQSNAILKIIYDYNPLLKLAMNFR</sequence>
<dbReference type="EMBL" id="JACOOY010000006">
    <property type="protein sequence ID" value="MBC5664964.1"/>
    <property type="molecule type" value="Genomic_DNA"/>
</dbReference>
<proteinExistence type="predicted"/>
<evidence type="ECO:0000256" key="1">
    <source>
        <dbReference type="ARBA" id="ARBA00004141"/>
    </source>
</evidence>
<accession>A0ABR7EUI9</accession>
<dbReference type="InterPro" id="IPR003825">
    <property type="entry name" value="Colicin-V_CvpA"/>
</dbReference>
<reference evidence="6 7" key="1">
    <citation type="submission" date="2020-08" db="EMBL/GenBank/DDBJ databases">
        <title>Genome public.</title>
        <authorList>
            <person name="Liu C."/>
            <person name="Sun Q."/>
        </authorList>
    </citation>
    <scope>NUCLEOTIDE SEQUENCE [LARGE SCALE GENOMIC DNA]</scope>
    <source>
        <strain evidence="6 7">NSJ-36</strain>
    </source>
</reference>
<evidence type="ECO:0000256" key="5">
    <source>
        <dbReference type="SAM" id="Phobius"/>
    </source>
</evidence>
<keyword evidence="7" id="KW-1185">Reference proteome</keyword>
<dbReference type="Pfam" id="PF02674">
    <property type="entry name" value="Colicin_V"/>
    <property type="match status" value="1"/>
</dbReference>
<feature type="transmembrane region" description="Helical" evidence="5">
    <location>
        <begin position="27"/>
        <end position="49"/>
    </location>
</feature>
<name>A0ABR7EUI9_9FIRM</name>
<protein>
    <submittedName>
        <fullName evidence="6">CvpA family protein</fullName>
    </submittedName>
</protein>
<evidence type="ECO:0000313" key="7">
    <source>
        <dbReference type="Proteomes" id="UP000647235"/>
    </source>
</evidence>
<feature type="transmembrane region" description="Helical" evidence="5">
    <location>
        <begin position="208"/>
        <end position="233"/>
    </location>
</feature>
<keyword evidence="4 5" id="KW-0472">Membrane</keyword>
<gene>
    <name evidence="6" type="ORF">H8S07_06685</name>
</gene>